<dbReference type="PANTHER" id="PTHR32194:SF6">
    <property type="entry name" value="PROTEASOME SUBUNIT BETA"/>
    <property type="match status" value="1"/>
</dbReference>
<dbReference type="OrthoDB" id="7854943at2759"/>
<name>A0A7I8W2N6_9ANNE</name>
<evidence type="ECO:0000313" key="5">
    <source>
        <dbReference type="EMBL" id="CAD5122829.1"/>
    </source>
</evidence>
<dbReference type="GO" id="GO:0005634">
    <property type="term" value="C:nucleus"/>
    <property type="evidence" value="ECO:0007669"/>
    <property type="project" value="UniProtKB-SubCell"/>
</dbReference>
<dbReference type="InterPro" id="IPR029055">
    <property type="entry name" value="Ntn_hydrolases_N"/>
</dbReference>
<dbReference type="PANTHER" id="PTHR32194">
    <property type="entry name" value="METALLOPROTEASE TLDD"/>
    <property type="match status" value="1"/>
</dbReference>
<evidence type="ECO:0000313" key="6">
    <source>
        <dbReference type="Proteomes" id="UP000549394"/>
    </source>
</evidence>
<accession>A0A7I8W2N6</accession>
<dbReference type="Pfam" id="PF00227">
    <property type="entry name" value="Proteasome"/>
    <property type="match status" value="1"/>
</dbReference>
<dbReference type="InterPro" id="IPR016295">
    <property type="entry name" value="Proteasome_beta4"/>
</dbReference>
<proteinExistence type="inferred from homology"/>
<keyword evidence="6" id="KW-1185">Reference proteome</keyword>
<dbReference type="CDD" id="cd03760">
    <property type="entry name" value="proteasome_beta_type_4"/>
    <property type="match status" value="1"/>
</dbReference>
<evidence type="ECO:0000256" key="3">
    <source>
        <dbReference type="ARBA" id="ARBA00023242"/>
    </source>
</evidence>
<dbReference type="PROSITE" id="PS00854">
    <property type="entry name" value="PROTEASOME_BETA_1"/>
    <property type="match status" value="1"/>
</dbReference>
<evidence type="ECO:0000256" key="1">
    <source>
        <dbReference type="ARBA" id="ARBA00022490"/>
    </source>
</evidence>
<evidence type="ECO:0000256" key="4">
    <source>
        <dbReference type="PIRNR" id="PIRNR001213"/>
    </source>
</evidence>
<comment type="similarity">
    <text evidence="4">Belongs to the peptidase T1B family.</text>
</comment>
<evidence type="ECO:0000256" key="2">
    <source>
        <dbReference type="ARBA" id="ARBA00022942"/>
    </source>
</evidence>
<dbReference type="InterPro" id="IPR016050">
    <property type="entry name" value="Proteasome_bsu_CS"/>
</dbReference>
<dbReference type="Gene3D" id="3.60.20.10">
    <property type="entry name" value="Glutamine Phosphoribosylpyrophosphate, subunit 1, domain 1"/>
    <property type="match status" value="1"/>
</dbReference>
<keyword evidence="2 4" id="KW-0647">Proteasome</keyword>
<dbReference type="AlphaFoldDB" id="A0A7I8W2N6"/>
<organism evidence="5 6">
    <name type="scientific">Dimorphilus gyrociliatus</name>
    <dbReference type="NCBI Taxonomy" id="2664684"/>
    <lineage>
        <taxon>Eukaryota</taxon>
        <taxon>Metazoa</taxon>
        <taxon>Spiralia</taxon>
        <taxon>Lophotrochozoa</taxon>
        <taxon>Annelida</taxon>
        <taxon>Polychaeta</taxon>
        <taxon>Polychaeta incertae sedis</taxon>
        <taxon>Dinophilidae</taxon>
        <taxon>Dimorphilus</taxon>
    </lineage>
</organism>
<sequence>MNYFQGNLNKADYHDFPQKTVSVNISAKNRTLYPTVTGTSVLGVKFDGGVIIGADNLGSYGSLARFRGCERVMKVNDTTILGASGDYADYQHLKGIIEQKVVTEECLDDGFNLTPKSLFSWLRMLMYSKRSNFDPLWNTTIIGGLENNEPFLGYVDKIGTAYESTAVGTGYGAYIALPLLREATDHKPPLTEQQALDLMEKCFRVLYYRDARSLNKYQVAIVTKDGCRILSDKRVNDDWSIAPMVRGYE</sequence>
<dbReference type="EMBL" id="CAJFCJ010000018">
    <property type="protein sequence ID" value="CAD5122829.1"/>
    <property type="molecule type" value="Genomic_DNA"/>
</dbReference>
<dbReference type="GO" id="GO:0005737">
    <property type="term" value="C:cytoplasm"/>
    <property type="evidence" value="ECO:0007669"/>
    <property type="project" value="UniProtKB-SubCell"/>
</dbReference>
<dbReference type="SUPFAM" id="SSF56235">
    <property type="entry name" value="N-terminal nucleophile aminohydrolases (Ntn hydrolases)"/>
    <property type="match status" value="1"/>
</dbReference>
<dbReference type="InterPro" id="IPR001353">
    <property type="entry name" value="Proteasome_sua/b"/>
</dbReference>
<dbReference type="PROSITE" id="PS51476">
    <property type="entry name" value="PROTEASOME_BETA_2"/>
    <property type="match status" value="1"/>
</dbReference>
<gene>
    <name evidence="5" type="ORF">DGYR_LOCUS10579</name>
</gene>
<comment type="caution">
    <text evidence="5">The sequence shown here is derived from an EMBL/GenBank/DDBJ whole genome shotgun (WGS) entry which is preliminary data.</text>
</comment>
<dbReference type="InterPro" id="IPR023333">
    <property type="entry name" value="Proteasome_suB-type"/>
</dbReference>
<protein>
    <recommendedName>
        <fullName evidence="4">Proteasome subunit beta</fullName>
    </recommendedName>
</protein>
<keyword evidence="1 4" id="KW-0963">Cytoplasm</keyword>
<dbReference type="PIRSF" id="PIRSF001213">
    <property type="entry name" value="Psome_endopept_beta"/>
    <property type="match status" value="1"/>
</dbReference>
<dbReference type="GO" id="GO:0051603">
    <property type="term" value="P:proteolysis involved in protein catabolic process"/>
    <property type="evidence" value="ECO:0007669"/>
    <property type="project" value="InterPro"/>
</dbReference>
<comment type="function">
    <text evidence="4">Non-catalytic component of the proteasome.</text>
</comment>
<reference evidence="5 6" key="1">
    <citation type="submission" date="2020-08" db="EMBL/GenBank/DDBJ databases">
        <authorList>
            <person name="Hejnol A."/>
        </authorList>
    </citation>
    <scope>NUCLEOTIDE SEQUENCE [LARGE SCALE GENOMIC DNA]</scope>
</reference>
<dbReference type="FunFam" id="3.60.20.10:FF:000014">
    <property type="entry name" value="Proteasome subunit beta type-7"/>
    <property type="match status" value="1"/>
</dbReference>
<comment type="subcellular location">
    <subcellularLocation>
        <location evidence="4">Cytoplasm</location>
    </subcellularLocation>
    <subcellularLocation>
        <location evidence="4">Nucleus</location>
    </subcellularLocation>
</comment>
<keyword evidence="3 4" id="KW-0539">Nucleus</keyword>
<dbReference type="GO" id="GO:0019774">
    <property type="term" value="C:proteasome core complex, beta-subunit complex"/>
    <property type="evidence" value="ECO:0007669"/>
    <property type="project" value="UniProtKB-UniRule"/>
</dbReference>
<dbReference type="Proteomes" id="UP000549394">
    <property type="component" value="Unassembled WGS sequence"/>
</dbReference>